<dbReference type="OrthoDB" id="2435397at2759"/>
<name>A0A9W4TAY4_9GLOM</name>
<dbReference type="EMBL" id="CAMKVN010018829">
    <property type="protein sequence ID" value="CAI2198517.1"/>
    <property type="molecule type" value="Genomic_DNA"/>
</dbReference>
<feature type="non-terminal residue" evidence="1">
    <location>
        <position position="77"/>
    </location>
</feature>
<gene>
    <name evidence="1" type="ORF">FWILDA_LOCUS18612</name>
</gene>
<protein>
    <submittedName>
        <fullName evidence="1">11454_t:CDS:1</fullName>
    </submittedName>
</protein>
<dbReference type="Proteomes" id="UP001153678">
    <property type="component" value="Unassembled WGS sequence"/>
</dbReference>
<keyword evidence="2" id="KW-1185">Reference proteome</keyword>
<comment type="caution">
    <text evidence="1">The sequence shown here is derived from an EMBL/GenBank/DDBJ whole genome shotgun (WGS) entry which is preliminary data.</text>
</comment>
<proteinExistence type="predicted"/>
<reference evidence="1" key="1">
    <citation type="submission" date="2022-08" db="EMBL/GenBank/DDBJ databases">
        <authorList>
            <person name="Kallberg Y."/>
            <person name="Tangrot J."/>
            <person name="Rosling A."/>
        </authorList>
    </citation>
    <scope>NUCLEOTIDE SEQUENCE</scope>
    <source>
        <strain evidence="1">Wild A</strain>
    </source>
</reference>
<accession>A0A9W4TAY4</accession>
<evidence type="ECO:0000313" key="1">
    <source>
        <dbReference type="EMBL" id="CAI2198517.1"/>
    </source>
</evidence>
<dbReference type="AlphaFoldDB" id="A0A9W4TAY4"/>
<sequence length="77" mass="8924">KGCAETYAIKYFLTKFFLIPTTDELDPDVTKDTEHLNRKADEDQIIKGKYDEFDQPLTEPGLAALMDEYESEDEEDE</sequence>
<evidence type="ECO:0000313" key="2">
    <source>
        <dbReference type="Proteomes" id="UP001153678"/>
    </source>
</evidence>
<organism evidence="1 2">
    <name type="scientific">Funneliformis geosporum</name>
    <dbReference type="NCBI Taxonomy" id="1117311"/>
    <lineage>
        <taxon>Eukaryota</taxon>
        <taxon>Fungi</taxon>
        <taxon>Fungi incertae sedis</taxon>
        <taxon>Mucoromycota</taxon>
        <taxon>Glomeromycotina</taxon>
        <taxon>Glomeromycetes</taxon>
        <taxon>Glomerales</taxon>
        <taxon>Glomeraceae</taxon>
        <taxon>Funneliformis</taxon>
    </lineage>
</organism>